<feature type="region of interest" description="Disordered" evidence="1">
    <location>
        <begin position="1707"/>
        <end position="1734"/>
    </location>
</feature>
<feature type="compositionally biased region" description="Polar residues" evidence="1">
    <location>
        <begin position="1453"/>
        <end position="1467"/>
    </location>
</feature>
<feature type="compositionally biased region" description="Basic and acidic residues" evidence="1">
    <location>
        <begin position="65"/>
        <end position="77"/>
    </location>
</feature>
<feature type="compositionally biased region" description="Basic and acidic residues" evidence="1">
    <location>
        <begin position="1443"/>
        <end position="1452"/>
    </location>
</feature>
<feature type="compositionally biased region" description="Acidic residues" evidence="1">
    <location>
        <begin position="714"/>
        <end position="736"/>
    </location>
</feature>
<feature type="region of interest" description="Disordered" evidence="1">
    <location>
        <begin position="600"/>
        <end position="970"/>
    </location>
</feature>
<feature type="compositionally biased region" description="Basic and acidic residues" evidence="1">
    <location>
        <begin position="737"/>
        <end position="746"/>
    </location>
</feature>
<feature type="compositionally biased region" description="Acidic residues" evidence="1">
    <location>
        <begin position="950"/>
        <end position="962"/>
    </location>
</feature>
<name>A0A9P0WU17_PIEBR</name>
<evidence type="ECO:0000313" key="2">
    <source>
        <dbReference type="EMBL" id="CAH3825556.1"/>
    </source>
</evidence>
<proteinExistence type="predicted"/>
<feature type="compositionally biased region" description="Acidic residues" evidence="1">
    <location>
        <begin position="772"/>
        <end position="788"/>
    </location>
</feature>
<feature type="compositionally biased region" description="Polar residues" evidence="1">
    <location>
        <begin position="1010"/>
        <end position="1031"/>
    </location>
</feature>
<feature type="compositionally biased region" description="Acidic residues" evidence="1">
    <location>
        <begin position="695"/>
        <end position="704"/>
    </location>
</feature>
<feature type="compositionally biased region" description="Polar residues" evidence="1">
    <location>
        <begin position="602"/>
        <end position="615"/>
    </location>
</feature>
<dbReference type="Proteomes" id="UP001152562">
    <property type="component" value="Unassembled WGS sequence"/>
</dbReference>
<accession>A0A9P0WU17</accession>
<gene>
    <name evidence="2" type="ORF">PIBRA_LOCUS94</name>
</gene>
<feature type="compositionally biased region" description="Basic and acidic residues" evidence="1">
    <location>
        <begin position="871"/>
        <end position="882"/>
    </location>
</feature>
<feature type="compositionally biased region" description="Low complexity" evidence="1">
    <location>
        <begin position="173"/>
        <end position="186"/>
    </location>
</feature>
<reference evidence="2" key="1">
    <citation type="submission" date="2022-05" db="EMBL/GenBank/DDBJ databases">
        <authorList>
            <person name="Okamura Y."/>
        </authorList>
    </citation>
    <scope>NUCLEOTIDE SEQUENCE</scope>
</reference>
<feature type="compositionally biased region" description="Basic and acidic residues" evidence="1">
    <location>
        <begin position="636"/>
        <end position="656"/>
    </location>
</feature>
<evidence type="ECO:0008006" key="4">
    <source>
        <dbReference type="Google" id="ProtNLM"/>
    </source>
</evidence>
<feature type="compositionally biased region" description="Polar residues" evidence="1">
    <location>
        <begin position="87"/>
        <end position="104"/>
    </location>
</feature>
<feature type="compositionally biased region" description="Polar residues" evidence="1">
    <location>
        <begin position="1424"/>
        <end position="1441"/>
    </location>
</feature>
<feature type="compositionally biased region" description="Polar residues" evidence="1">
    <location>
        <begin position="1565"/>
        <end position="1574"/>
    </location>
</feature>
<evidence type="ECO:0000313" key="3">
    <source>
        <dbReference type="Proteomes" id="UP001152562"/>
    </source>
</evidence>
<feature type="compositionally biased region" description="Basic and acidic residues" evidence="1">
    <location>
        <begin position="137"/>
        <end position="149"/>
    </location>
</feature>
<feature type="compositionally biased region" description="Basic and acidic residues" evidence="1">
    <location>
        <begin position="1386"/>
        <end position="1396"/>
    </location>
</feature>
<feature type="region of interest" description="Disordered" evidence="1">
    <location>
        <begin position="171"/>
        <end position="237"/>
    </location>
</feature>
<feature type="compositionally biased region" description="Basic and acidic residues" evidence="1">
    <location>
        <begin position="803"/>
        <end position="824"/>
    </location>
</feature>
<comment type="caution">
    <text evidence="2">The sequence shown here is derived from an EMBL/GenBank/DDBJ whole genome shotgun (WGS) entry which is preliminary data.</text>
</comment>
<feature type="region of interest" description="Disordered" evidence="1">
    <location>
        <begin position="1118"/>
        <end position="1516"/>
    </location>
</feature>
<protein>
    <recommendedName>
        <fullName evidence="4">Protein slender lobes</fullName>
    </recommendedName>
</protein>
<feature type="region of interest" description="Disordered" evidence="1">
    <location>
        <begin position="1003"/>
        <end position="1043"/>
    </location>
</feature>
<feature type="compositionally biased region" description="Basic and acidic residues" evidence="1">
    <location>
        <begin position="1615"/>
        <end position="1627"/>
    </location>
</feature>
<evidence type="ECO:0000256" key="1">
    <source>
        <dbReference type="SAM" id="MobiDB-lite"/>
    </source>
</evidence>
<feature type="compositionally biased region" description="Basic and acidic residues" evidence="1">
    <location>
        <begin position="192"/>
        <end position="207"/>
    </location>
</feature>
<keyword evidence="3" id="KW-1185">Reference proteome</keyword>
<feature type="compositionally biased region" description="Basic and acidic residues" evidence="1">
    <location>
        <begin position="833"/>
        <end position="848"/>
    </location>
</feature>
<feature type="region of interest" description="Disordered" evidence="1">
    <location>
        <begin position="1"/>
        <end position="149"/>
    </location>
</feature>
<feature type="compositionally biased region" description="Polar residues" evidence="1">
    <location>
        <begin position="1397"/>
        <end position="1416"/>
    </location>
</feature>
<organism evidence="2 3">
    <name type="scientific">Pieris brassicae</name>
    <name type="common">White butterfly</name>
    <name type="synonym">Large white butterfly</name>
    <dbReference type="NCBI Taxonomy" id="7116"/>
    <lineage>
        <taxon>Eukaryota</taxon>
        <taxon>Metazoa</taxon>
        <taxon>Ecdysozoa</taxon>
        <taxon>Arthropoda</taxon>
        <taxon>Hexapoda</taxon>
        <taxon>Insecta</taxon>
        <taxon>Pterygota</taxon>
        <taxon>Neoptera</taxon>
        <taxon>Endopterygota</taxon>
        <taxon>Lepidoptera</taxon>
        <taxon>Glossata</taxon>
        <taxon>Ditrysia</taxon>
        <taxon>Papilionoidea</taxon>
        <taxon>Pieridae</taxon>
        <taxon>Pierinae</taxon>
        <taxon>Pieris</taxon>
    </lineage>
</organism>
<dbReference type="EMBL" id="CALOZG010000001">
    <property type="protein sequence ID" value="CAH3825556.1"/>
    <property type="molecule type" value="Genomic_DNA"/>
</dbReference>
<feature type="region of interest" description="Disordered" evidence="1">
    <location>
        <begin position="1556"/>
        <end position="1657"/>
    </location>
</feature>
<sequence length="1790" mass="201187">MEDDNSAKAPVTRLRRRLSVESTEERSSTPNTPTKKRGRPSKLIQIDENDVTPQKSTPKRVTRKTTKEGFEPLDDKPLTPVRRSTRIKSNTSIVSDTVATTTGDTPRAKRVTRRNSQLGSDSEIPLTPAKQTRRTRKDSTPNIDKDEIEKAVPSITEIIAEEVEFVEKSFITPSHSPSNNKSKNSSGIVIDQGEKKSNNSVIDDSKNKSIVKCSSPPSPDIQKENISPGPKHNKKGNLSASSIELLNNVDKFSKTDTLNKTTSFMESNMKPYKKRTMSWSTNSSTSDETLKQEQKDININKSQNNNESAIDRLSQNSQSLKTVKVIVDKMDIDQICNKSLTENKHKDTSSEELFNKDPSHVSKPEIIIEEFTTEIDIQKTQDQFVPDVDVSSTNVNVSLHKSNRDETMNASHGEKKINDSVEPMDIDQTIPESMIIPEEKESFTELNNKSRKSSISFKSKRNSSVSQAFETENKSTLILSQPNDNPLQINILGRSPMPSDNTFLSKSLVDLDKTQSLDKEPKNQPITCLTSTPLQQKPLQKLIAPMNTSIIKSSDNIDGTPKSFVETDSPLVKNENNKLSSASKSLMVDEDCDDKVPKDEMMNSNQSIKSVNDSQIKNKDDCKNISMINKSNVITPKDKDSENKVSTESIESKEDQLMVNVHSSDEDTGDEMPNLKLNVNETKRKSKKKKMLINDESDDSEISSDESIAKNDLVNDEADDAGDDYESGDSQDEEDLQYAKENEIIDKGVTLTSDEDFSNDSDYEKDSFIVSSDEEDNQLLEGTEDDLSMSDNELKMTAKSKKKYNERMIKEQKKASREMFESRHKLNIKKKNIIKDDSDSKSDDDNSPKQRKKNNRMRLDSSHEISGLNECKSRTEIKKHLSESNVNETFNEKEMTQMNVSSKESDPLATSMKKDPKSPKKGNNETNTTLDSEVSSNRSQLNNLEKGDENPLESEKDDETSSDSDTNNIISNYDSILSTLNKASKIDTSLNLDVKKKMKNKRASIIDELNLTQSGKKESLSNTTLKQNPNKTDLVKDDDNSSSDSINLNLLISEDSNTDSINTKNEDEVVPLKESEAKTDLTNNEEENMDCGSENLFFIDTKGDLGDDAPAEEKIIKDNNISNIKTPKSEKKKQRLSKSQTDINVTLIEDSDHQNTSSAKTPKSDKKKQVFEAMADNDTSINVKTPKSEKKKKQKSSESIADIEDASTEDIIQIQNTSSVKTPKSEKKKKQKLSESADAEDAPVEEKIIKDQNIFNRTPQSDKKQKKSKSLTAETPTEEIPDQNTSSVKTPNDKKRKRLSKSHLDIEAEQAEDLNTSNVKTPKSEKKMRQKLSQSQIDIDVEPDDKIDQNASSITLKSEKKKKNKLSESVADFDVSEFNLSNVKTPKSDKKKKQEFSESQGNIRELDSSNVKTPKSANKKKLSLSESQTNIQELNSSNAKSPKSGEKKKDLSEFQNNQEPVSKANTPKSEKKKNLDVSQTNIEVSEAPINEIVAEMNSNVKTPKSDKKKKRKSGNIEDANVVEVSVIKTPKSAEKLPQTHVEDLVNKQEIDLIKTKGEKKKKKQMLQSADSVEGQSEDLVMGKKKRKRSNTVLVEEVIETTSHSNGNEKKKRKIKNTDETVKVADVKKSKKRKEREDDEHDHPKVQPSSSKMTVPRLPMSVITQLADNPKIQARKKPKVISTSQFIVEDYRRKMPSTYLEESVYLNDDSPEKKKPKKKIPKVLPSMPSTSSSNQGFTTTFKINVISAETKFVAQADNVANFREDCLYNKNRKRRTFQHLKKHTSSKLSKF</sequence>
<feature type="compositionally biased region" description="Polar residues" evidence="1">
    <location>
        <begin position="924"/>
        <end position="943"/>
    </location>
</feature>